<dbReference type="SUPFAM" id="SSF48498">
    <property type="entry name" value="Tetracyclin repressor-like, C-terminal domain"/>
    <property type="match status" value="1"/>
</dbReference>
<dbReference type="Pfam" id="PF21935">
    <property type="entry name" value="TetR_C_45"/>
    <property type="match status" value="1"/>
</dbReference>
<evidence type="ECO:0000256" key="1">
    <source>
        <dbReference type="ARBA" id="ARBA00023015"/>
    </source>
</evidence>
<dbReference type="RefSeq" id="WP_335930322.1">
    <property type="nucleotide sequence ID" value="NZ_BHXC01000002.1"/>
</dbReference>
<evidence type="ECO:0000256" key="2">
    <source>
        <dbReference type="ARBA" id="ARBA00023125"/>
    </source>
</evidence>
<proteinExistence type="predicted"/>
<dbReference type="EMBL" id="BHXC01000002">
    <property type="protein sequence ID" value="GCB87959.1"/>
    <property type="molecule type" value="Genomic_DNA"/>
</dbReference>
<organism evidence="6 7">
    <name type="scientific">Streptomyces noursei</name>
    <name type="common">Streptomyces albulus</name>
    <dbReference type="NCBI Taxonomy" id="1971"/>
    <lineage>
        <taxon>Bacteria</taxon>
        <taxon>Bacillati</taxon>
        <taxon>Actinomycetota</taxon>
        <taxon>Actinomycetes</taxon>
        <taxon>Kitasatosporales</taxon>
        <taxon>Streptomycetaceae</taxon>
        <taxon>Streptomyces</taxon>
    </lineage>
</organism>
<dbReference type="Pfam" id="PF00440">
    <property type="entry name" value="TetR_N"/>
    <property type="match status" value="1"/>
</dbReference>
<feature type="domain" description="HTH tetR-type" evidence="5">
    <location>
        <begin position="11"/>
        <end position="71"/>
    </location>
</feature>
<dbReference type="Gene3D" id="1.10.357.10">
    <property type="entry name" value="Tetracycline Repressor, domain 2"/>
    <property type="match status" value="1"/>
</dbReference>
<evidence type="ECO:0000259" key="5">
    <source>
        <dbReference type="PROSITE" id="PS50977"/>
    </source>
</evidence>
<evidence type="ECO:0000256" key="3">
    <source>
        <dbReference type="ARBA" id="ARBA00023163"/>
    </source>
</evidence>
<dbReference type="PANTHER" id="PTHR30055">
    <property type="entry name" value="HTH-TYPE TRANSCRIPTIONAL REGULATOR RUTR"/>
    <property type="match status" value="1"/>
</dbReference>
<sequence>MHVKTATGPCPPDPGRHSAAAAEVFAEQGYAGASVTKITERAGLTMGAMYFHFKNKAALAREIVVGQPDRVLPRHESVGLQRAVDITLTWAHQIREDPVLLAGARLVMEQEEFIGQEQNSHQQWAQIFEQELAEAQKRGELTGTCDESAVARLIVNACTGAQMHAHMLTGYRDLPIRVVEMWSCLLPSVATPDAAASIDLNTERGRAI</sequence>
<keyword evidence="3" id="KW-0804">Transcription</keyword>
<dbReference type="InterPro" id="IPR009057">
    <property type="entry name" value="Homeodomain-like_sf"/>
</dbReference>
<dbReference type="SUPFAM" id="SSF46689">
    <property type="entry name" value="Homeodomain-like"/>
    <property type="match status" value="1"/>
</dbReference>
<dbReference type="PROSITE" id="PS50977">
    <property type="entry name" value="HTH_TETR_2"/>
    <property type="match status" value="1"/>
</dbReference>
<evidence type="ECO:0000313" key="6">
    <source>
        <dbReference type="EMBL" id="GCB87959.1"/>
    </source>
</evidence>
<dbReference type="InterPro" id="IPR047923">
    <property type="entry name" value="ArpA-like"/>
</dbReference>
<dbReference type="GO" id="GO:0000976">
    <property type="term" value="F:transcription cis-regulatory region binding"/>
    <property type="evidence" value="ECO:0007669"/>
    <property type="project" value="TreeGrafter"/>
</dbReference>
<name>A0A401QRB1_STRNR</name>
<dbReference type="PROSITE" id="PS01081">
    <property type="entry name" value="HTH_TETR_1"/>
    <property type="match status" value="1"/>
</dbReference>
<dbReference type="InterPro" id="IPR001647">
    <property type="entry name" value="HTH_TetR"/>
</dbReference>
<comment type="caution">
    <text evidence="6">The sequence shown here is derived from an EMBL/GenBank/DDBJ whole genome shotgun (WGS) entry which is preliminary data.</text>
</comment>
<reference evidence="6 7" key="1">
    <citation type="journal article" date="2019" name="Microbiol. Resour. Announc.">
        <title>Draft Genome Sequence of the Most Traditional epsilon-Poly-l-Lysine Producer, Streptomyces albulus NBRC14147.</title>
        <authorList>
            <person name="Yamanaka K."/>
            <person name="Hamano Y."/>
        </authorList>
    </citation>
    <scope>NUCLEOTIDE SEQUENCE [LARGE SCALE GENOMIC DNA]</scope>
    <source>
        <strain evidence="6 7">NBRC 14147</strain>
    </source>
</reference>
<keyword evidence="1" id="KW-0805">Transcription regulation</keyword>
<dbReference type="GO" id="GO:0003700">
    <property type="term" value="F:DNA-binding transcription factor activity"/>
    <property type="evidence" value="ECO:0007669"/>
    <property type="project" value="TreeGrafter"/>
</dbReference>
<dbReference type="NCBIfam" id="NF041196">
    <property type="entry name" value="ScbR_bind_reg"/>
    <property type="match status" value="1"/>
</dbReference>
<dbReference type="InterPro" id="IPR023772">
    <property type="entry name" value="DNA-bd_HTH_TetR-type_CS"/>
</dbReference>
<evidence type="ECO:0000256" key="4">
    <source>
        <dbReference type="PROSITE-ProRule" id="PRU00335"/>
    </source>
</evidence>
<dbReference type="InterPro" id="IPR050109">
    <property type="entry name" value="HTH-type_TetR-like_transc_reg"/>
</dbReference>
<gene>
    <name evidence="6" type="ORF">SALB_00628</name>
</gene>
<protein>
    <submittedName>
        <fullName evidence="6">Gamma-butyrolactone-binding protein</fullName>
    </submittedName>
</protein>
<dbReference type="InterPro" id="IPR054126">
    <property type="entry name" value="CprB_TetR_C"/>
</dbReference>
<keyword evidence="2 4" id="KW-0238">DNA-binding</keyword>
<dbReference type="PRINTS" id="PR00455">
    <property type="entry name" value="HTHTETR"/>
</dbReference>
<dbReference type="PANTHER" id="PTHR30055:SF234">
    <property type="entry name" value="HTH-TYPE TRANSCRIPTIONAL REGULATOR BETI"/>
    <property type="match status" value="1"/>
</dbReference>
<feature type="DNA-binding region" description="H-T-H motif" evidence="4">
    <location>
        <begin position="34"/>
        <end position="53"/>
    </location>
</feature>
<dbReference type="InterPro" id="IPR036271">
    <property type="entry name" value="Tet_transcr_reg_TetR-rel_C_sf"/>
</dbReference>
<dbReference type="Proteomes" id="UP000288351">
    <property type="component" value="Unassembled WGS sequence"/>
</dbReference>
<accession>A0A401QRB1</accession>
<dbReference type="AlphaFoldDB" id="A0A401QRB1"/>
<evidence type="ECO:0000313" key="7">
    <source>
        <dbReference type="Proteomes" id="UP000288351"/>
    </source>
</evidence>